<dbReference type="InterPro" id="IPR013149">
    <property type="entry name" value="ADH-like_C"/>
</dbReference>
<dbReference type="PANTHER" id="PTHR43401">
    <property type="entry name" value="L-THREONINE 3-DEHYDROGENASE"/>
    <property type="match status" value="1"/>
</dbReference>
<dbReference type="GO" id="GO:0008270">
    <property type="term" value="F:zinc ion binding"/>
    <property type="evidence" value="ECO:0007669"/>
    <property type="project" value="InterPro"/>
</dbReference>
<dbReference type="SMART" id="SM00829">
    <property type="entry name" value="PKS_ER"/>
    <property type="match status" value="1"/>
</dbReference>
<keyword evidence="4" id="KW-0560">Oxidoreductase</keyword>
<evidence type="ECO:0000313" key="7">
    <source>
        <dbReference type="EMBL" id="GII95749.1"/>
    </source>
</evidence>
<dbReference type="InterPro" id="IPR036291">
    <property type="entry name" value="NAD(P)-bd_dom_sf"/>
</dbReference>
<evidence type="ECO:0000256" key="3">
    <source>
        <dbReference type="ARBA" id="ARBA00022833"/>
    </source>
</evidence>
<dbReference type="InterPro" id="IPR002328">
    <property type="entry name" value="ADH_Zn_CS"/>
</dbReference>
<accession>A0A919VF39</accession>
<dbReference type="Pfam" id="PF00107">
    <property type="entry name" value="ADH_zinc_N"/>
    <property type="match status" value="1"/>
</dbReference>
<dbReference type="SUPFAM" id="SSF50129">
    <property type="entry name" value="GroES-like"/>
    <property type="match status" value="1"/>
</dbReference>
<dbReference type="Proteomes" id="UP000606172">
    <property type="component" value="Unassembled WGS sequence"/>
</dbReference>
<name>A0A919VF39_9ACTN</name>
<keyword evidence="2 5" id="KW-0479">Metal-binding</keyword>
<organism evidence="7 8">
    <name type="scientific">Sinosporangium siamense</name>
    <dbReference type="NCBI Taxonomy" id="1367973"/>
    <lineage>
        <taxon>Bacteria</taxon>
        <taxon>Bacillati</taxon>
        <taxon>Actinomycetota</taxon>
        <taxon>Actinomycetes</taxon>
        <taxon>Streptosporangiales</taxon>
        <taxon>Streptosporangiaceae</taxon>
        <taxon>Sinosporangium</taxon>
    </lineage>
</organism>
<dbReference type="InterPro" id="IPR013154">
    <property type="entry name" value="ADH-like_N"/>
</dbReference>
<dbReference type="PROSITE" id="PS00059">
    <property type="entry name" value="ADH_ZINC"/>
    <property type="match status" value="1"/>
</dbReference>
<evidence type="ECO:0000259" key="6">
    <source>
        <dbReference type="SMART" id="SM00829"/>
    </source>
</evidence>
<evidence type="ECO:0000256" key="4">
    <source>
        <dbReference type="ARBA" id="ARBA00023002"/>
    </source>
</evidence>
<protein>
    <submittedName>
        <fullName evidence="7">Zinc-dependent alcohol dehydrogenase</fullName>
    </submittedName>
</protein>
<keyword evidence="3 5" id="KW-0862">Zinc</keyword>
<dbReference type="EMBL" id="BOOW01000038">
    <property type="protein sequence ID" value="GII95749.1"/>
    <property type="molecule type" value="Genomic_DNA"/>
</dbReference>
<dbReference type="InterPro" id="IPR020843">
    <property type="entry name" value="ER"/>
</dbReference>
<evidence type="ECO:0000256" key="2">
    <source>
        <dbReference type="ARBA" id="ARBA00022723"/>
    </source>
</evidence>
<dbReference type="Pfam" id="PF08240">
    <property type="entry name" value="ADH_N"/>
    <property type="match status" value="1"/>
</dbReference>
<keyword evidence="8" id="KW-1185">Reference proteome</keyword>
<evidence type="ECO:0000256" key="1">
    <source>
        <dbReference type="ARBA" id="ARBA00001947"/>
    </source>
</evidence>
<dbReference type="RefSeq" id="WP_204030791.1">
    <property type="nucleotide sequence ID" value="NZ_BOOW01000038.1"/>
</dbReference>
<comment type="caution">
    <text evidence="7">The sequence shown here is derived from an EMBL/GenBank/DDBJ whole genome shotgun (WGS) entry which is preliminary data.</text>
</comment>
<comment type="cofactor">
    <cofactor evidence="1 5">
        <name>Zn(2+)</name>
        <dbReference type="ChEBI" id="CHEBI:29105"/>
    </cofactor>
</comment>
<sequence length="359" mass="38057">MSGTMRAALLTGIDRPLEIREVPIPQIGPDEVLIQTLSSGVCRTDLHIQDGLAYVPRLPHIMGHEPAGIVVERGEAVSEVEVGEVVVPHLFIADRECRYTQAGADAQALHLQGILGVTLPGGFAEYFRAPARNLLKVPAGLDPRIAGLSSCAVITAVHAYRRGTVTPARTAVVIGAGGIGQILVQLLVGAGVATAVVDVREENLALAISNGAGHTALASAADRVQVLRSWADSQAVRSEPGGWSDGVDLVIDLVGSTASMADAAQYVRRRGRIVVVGEEPDFPGISSTTIAQRELEIVGSRNGDRSDQHDALRLLAEGVITPPLDEEYPLEHANEALARLRSGQARGRVLITHEAMRRQ</sequence>
<feature type="domain" description="Enoyl reductase (ER)" evidence="6">
    <location>
        <begin position="12"/>
        <end position="351"/>
    </location>
</feature>
<reference evidence="7" key="1">
    <citation type="submission" date="2021-01" db="EMBL/GenBank/DDBJ databases">
        <title>Whole genome shotgun sequence of Sinosporangium siamense NBRC 109515.</title>
        <authorList>
            <person name="Komaki H."/>
            <person name="Tamura T."/>
        </authorList>
    </citation>
    <scope>NUCLEOTIDE SEQUENCE</scope>
    <source>
        <strain evidence="7">NBRC 109515</strain>
    </source>
</reference>
<evidence type="ECO:0000256" key="5">
    <source>
        <dbReference type="RuleBase" id="RU361277"/>
    </source>
</evidence>
<gene>
    <name evidence="7" type="ORF">Ssi02_59800</name>
</gene>
<dbReference type="PANTHER" id="PTHR43401:SF2">
    <property type="entry name" value="L-THREONINE 3-DEHYDROGENASE"/>
    <property type="match status" value="1"/>
</dbReference>
<dbReference type="SUPFAM" id="SSF51735">
    <property type="entry name" value="NAD(P)-binding Rossmann-fold domains"/>
    <property type="match status" value="1"/>
</dbReference>
<dbReference type="InterPro" id="IPR050129">
    <property type="entry name" value="Zn_alcohol_dh"/>
</dbReference>
<dbReference type="InterPro" id="IPR011032">
    <property type="entry name" value="GroES-like_sf"/>
</dbReference>
<dbReference type="GO" id="GO:0016491">
    <property type="term" value="F:oxidoreductase activity"/>
    <property type="evidence" value="ECO:0007669"/>
    <property type="project" value="UniProtKB-KW"/>
</dbReference>
<comment type="similarity">
    <text evidence="5">Belongs to the zinc-containing alcohol dehydrogenase family.</text>
</comment>
<proteinExistence type="inferred from homology"/>
<dbReference type="Gene3D" id="3.90.180.10">
    <property type="entry name" value="Medium-chain alcohol dehydrogenases, catalytic domain"/>
    <property type="match status" value="1"/>
</dbReference>
<evidence type="ECO:0000313" key="8">
    <source>
        <dbReference type="Proteomes" id="UP000606172"/>
    </source>
</evidence>
<dbReference type="AlphaFoldDB" id="A0A919VF39"/>